<gene>
    <name evidence="1" type="ORF">CYLTODRAFT_454137</name>
</gene>
<evidence type="ECO:0000313" key="1">
    <source>
        <dbReference type="EMBL" id="KIY67765.1"/>
    </source>
</evidence>
<organism evidence="1 2">
    <name type="scientific">Cylindrobasidium torrendii FP15055 ss-10</name>
    <dbReference type="NCBI Taxonomy" id="1314674"/>
    <lineage>
        <taxon>Eukaryota</taxon>
        <taxon>Fungi</taxon>
        <taxon>Dikarya</taxon>
        <taxon>Basidiomycota</taxon>
        <taxon>Agaricomycotina</taxon>
        <taxon>Agaricomycetes</taxon>
        <taxon>Agaricomycetidae</taxon>
        <taxon>Agaricales</taxon>
        <taxon>Marasmiineae</taxon>
        <taxon>Physalacriaceae</taxon>
        <taxon>Cylindrobasidium</taxon>
    </lineage>
</organism>
<proteinExistence type="predicted"/>
<dbReference type="Proteomes" id="UP000054007">
    <property type="component" value="Unassembled WGS sequence"/>
</dbReference>
<dbReference type="AlphaFoldDB" id="A0A0D7BC05"/>
<evidence type="ECO:0000313" key="2">
    <source>
        <dbReference type="Proteomes" id="UP000054007"/>
    </source>
</evidence>
<reference evidence="1 2" key="1">
    <citation type="journal article" date="2015" name="Fungal Genet. Biol.">
        <title>Evolution of novel wood decay mechanisms in Agaricales revealed by the genome sequences of Fistulina hepatica and Cylindrobasidium torrendii.</title>
        <authorList>
            <person name="Floudas D."/>
            <person name="Held B.W."/>
            <person name="Riley R."/>
            <person name="Nagy L.G."/>
            <person name="Koehler G."/>
            <person name="Ransdell A.S."/>
            <person name="Younus H."/>
            <person name="Chow J."/>
            <person name="Chiniquy J."/>
            <person name="Lipzen A."/>
            <person name="Tritt A."/>
            <person name="Sun H."/>
            <person name="Haridas S."/>
            <person name="LaButti K."/>
            <person name="Ohm R.A."/>
            <person name="Kues U."/>
            <person name="Blanchette R.A."/>
            <person name="Grigoriev I.V."/>
            <person name="Minto R.E."/>
            <person name="Hibbett D.S."/>
        </authorList>
    </citation>
    <scope>NUCLEOTIDE SEQUENCE [LARGE SCALE GENOMIC DNA]</scope>
    <source>
        <strain evidence="1 2">FP15055 ss-10</strain>
    </source>
</reference>
<accession>A0A0D7BC05</accession>
<protein>
    <submittedName>
        <fullName evidence="1">Uncharacterized protein</fullName>
    </submittedName>
</protein>
<name>A0A0D7BC05_9AGAR</name>
<dbReference type="EMBL" id="KN880517">
    <property type="protein sequence ID" value="KIY67765.1"/>
    <property type="molecule type" value="Genomic_DNA"/>
</dbReference>
<sequence>MNRVAWFLSFPEVIPFGEAPPIHKRNAVPYYTYGWIVSNVSIRRNLCPAVASGAPGLNWFIWDQWHADAEKAAKYVEKYGKESKPKPCITCVTNDYVEVRFVVNSEKAVQDVMEDSEYLRDIRALFPNVEQIQNVPPTWFRINLQELPKDYQISVTEDDAKWMYCED</sequence>
<keyword evidence="2" id="KW-1185">Reference proteome</keyword>